<comment type="subunit">
    <text evidence="14">Homodimer.</text>
</comment>
<evidence type="ECO:0000256" key="12">
    <source>
        <dbReference type="ARBA" id="ARBA00023211"/>
    </source>
</evidence>
<feature type="site" description="Essential for catalytic activity" evidence="14">
    <location>
        <position position="129"/>
    </location>
</feature>
<keyword evidence="11 14" id="KW-0460">Magnesium</keyword>
<dbReference type="Pfam" id="PF00926">
    <property type="entry name" value="DHBP_synthase"/>
    <property type="match status" value="1"/>
</dbReference>
<evidence type="ECO:0000256" key="3">
    <source>
        <dbReference type="ARBA" id="ARBA00002284"/>
    </source>
</evidence>
<keyword evidence="9 14" id="KW-0686">Riboflavin biosynthesis</keyword>
<dbReference type="UniPathway" id="UPA00275">
    <property type="reaction ID" value="UER00399"/>
</dbReference>
<reference evidence="16" key="1">
    <citation type="submission" date="2018-10" db="EMBL/GenBank/DDBJ databases">
        <title>Acidithiobacillus sulfuriphilus sp. nov.: an extremely acidophilic sulfur-oxidizing chemolithotroph isolated from a neutral pH environment.</title>
        <authorList>
            <person name="Falagan C."/>
            <person name="Moya-Beltran A."/>
            <person name="Quatrini R."/>
            <person name="Johnson D.B."/>
        </authorList>
    </citation>
    <scope>NUCLEOTIDE SEQUENCE [LARGE SCALE GENOMIC DNA]</scope>
    <source>
        <strain evidence="16">CJ-2</strain>
    </source>
</reference>
<evidence type="ECO:0000256" key="6">
    <source>
        <dbReference type="ARBA" id="ARBA00008976"/>
    </source>
</evidence>
<dbReference type="PIRSF" id="PIRSF001259">
    <property type="entry name" value="RibA"/>
    <property type="match status" value="1"/>
</dbReference>
<comment type="similarity">
    <text evidence="5">In the N-terminal section; belongs to the DHBP synthase family.</text>
</comment>
<evidence type="ECO:0000256" key="13">
    <source>
        <dbReference type="ARBA" id="ARBA00023239"/>
    </source>
</evidence>
<accession>A0A3M8QXC1</accession>
<comment type="cofactor">
    <cofactor evidence="14">
        <name>Mg(2+)</name>
        <dbReference type="ChEBI" id="CHEBI:18420"/>
    </cofactor>
    <cofactor evidence="14">
        <name>Mn(2+)</name>
        <dbReference type="ChEBI" id="CHEBI:29035"/>
    </cofactor>
    <text evidence="14">Binds 2 divalent metal cations per subunit. Magnesium or manganese.</text>
</comment>
<protein>
    <recommendedName>
        <fullName evidence="8 14">3,4-dihydroxy-2-butanone 4-phosphate synthase</fullName>
        <shortName evidence="14">DHBP synthase</shortName>
        <ecNumber evidence="7 14">4.1.99.12</ecNumber>
    </recommendedName>
</protein>
<dbReference type="EC" id="4.1.99.12" evidence="7 14"/>
<feature type="binding site" evidence="14">
    <location>
        <position position="31"/>
    </location>
    <ligand>
        <name>Mg(2+)</name>
        <dbReference type="ChEBI" id="CHEBI:18420"/>
        <label>1</label>
    </ligand>
</feature>
<feature type="binding site" evidence="14">
    <location>
        <begin position="30"/>
        <end position="31"/>
    </location>
    <ligand>
        <name>D-ribulose 5-phosphate</name>
        <dbReference type="ChEBI" id="CHEBI:58121"/>
    </ligand>
</feature>
<evidence type="ECO:0000256" key="2">
    <source>
        <dbReference type="ARBA" id="ARBA00001936"/>
    </source>
</evidence>
<keyword evidence="10 14" id="KW-0479">Metal-binding</keyword>
<comment type="similarity">
    <text evidence="14">Belongs to the DHBP synthase family.</text>
</comment>
<dbReference type="NCBIfam" id="TIGR00506">
    <property type="entry name" value="ribB"/>
    <property type="match status" value="1"/>
</dbReference>
<dbReference type="InterPro" id="IPR000422">
    <property type="entry name" value="DHBP_synthase_RibB"/>
</dbReference>
<comment type="cofactor">
    <cofactor evidence="2">
        <name>Mn(2+)</name>
        <dbReference type="ChEBI" id="CHEBI:29035"/>
    </cofactor>
</comment>
<dbReference type="HAMAP" id="MF_00180">
    <property type="entry name" value="RibB"/>
    <property type="match status" value="1"/>
</dbReference>
<dbReference type="OrthoDB" id="5288730at2"/>
<dbReference type="InterPro" id="IPR036144">
    <property type="entry name" value="RibA-like_sf"/>
</dbReference>
<dbReference type="GO" id="GO:0008686">
    <property type="term" value="F:3,4-dihydroxy-2-butanone-4-phosphate synthase activity"/>
    <property type="evidence" value="ECO:0007669"/>
    <property type="project" value="UniProtKB-UniRule"/>
</dbReference>
<dbReference type="GO" id="GO:0030145">
    <property type="term" value="F:manganese ion binding"/>
    <property type="evidence" value="ECO:0007669"/>
    <property type="project" value="UniProtKB-UniRule"/>
</dbReference>
<comment type="function">
    <text evidence="3 14">Catalyzes the conversion of D-ribulose 5-phosphate to formate and 3,4-dihydroxy-2-butanone 4-phosphate.</text>
</comment>
<comment type="caution">
    <text evidence="16">The sequence shown here is derived from an EMBL/GenBank/DDBJ whole genome shotgun (WGS) entry which is preliminary data.</text>
</comment>
<evidence type="ECO:0000256" key="5">
    <source>
        <dbReference type="ARBA" id="ARBA00005520"/>
    </source>
</evidence>
<dbReference type="FunFam" id="3.90.870.10:FF:000001">
    <property type="entry name" value="Riboflavin biosynthesis protein RibBA"/>
    <property type="match status" value="1"/>
</dbReference>
<dbReference type="Pfam" id="PF00925">
    <property type="entry name" value="GTP_cyclohydro2"/>
    <property type="match status" value="1"/>
</dbReference>
<comment type="similarity">
    <text evidence="6">In the C-terminal section; belongs to the GTP cyclohydrolase II family.</text>
</comment>
<feature type="site" description="Essential for catalytic activity" evidence="14">
    <location>
        <position position="167"/>
    </location>
</feature>
<dbReference type="Gene3D" id="3.40.50.10990">
    <property type="entry name" value="GTP cyclohydrolase II"/>
    <property type="match status" value="1"/>
</dbReference>
<dbReference type="GO" id="GO:0003935">
    <property type="term" value="F:GTP cyclohydrolase II activity"/>
    <property type="evidence" value="ECO:0007669"/>
    <property type="project" value="TreeGrafter"/>
</dbReference>
<feature type="domain" description="GTP cyclohydrolase II" evidence="15">
    <location>
        <begin position="214"/>
        <end position="369"/>
    </location>
</feature>
<dbReference type="PANTHER" id="PTHR21327:SF34">
    <property type="entry name" value="3,4-DIHYDROXY-2-BUTANONE 4-PHOSPHATE SYNTHASE"/>
    <property type="match status" value="1"/>
</dbReference>
<evidence type="ECO:0000313" key="16">
    <source>
        <dbReference type="EMBL" id="RNF60929.1"/>
    </source>
</evidence>
<evidence type="ECO:0000256" key="11">
    <source>
        <dbReference type="ARBA" id="ARBA00022842"/>
    </source>
</evidence>
<feature type="binding site" evidence="14">
    <location>
        <position position="35"/>
    </location>
    <ligand>
        <name>D-ribulose 5-phosphate</name>
        <dbReference type="ChEBI" id="CHEBI:58121"/>
    </ligand>
</feature>
<name>A0A3M8QXC1_9PROT</name>
<dbReference type="InterPro" id="IPR032677">
    <property type="entry name" value="GTP_cyclohydro_II"/>
</dbReference>
<dbReference type="PANTHER" id="PTHR21327">
    <property type="entry name" value="GTP CYCLOHYDROLASE II-RELATED"/>
    <property type="match status" value="1"/>
</dbReference>
<evidence type="ECO:0000259" key="15">
    <source>
        <dbReference type="Pfam" id="PF00925"/>
    </source>
</evidence>
<dbReference type="GO" id="GO:0000287">
    <property type="term" value="F:magnesium ion binding"/>
    <property type="evidence" value="ECO:0007669"/>
    <property type="project" value="UniProtKB-UniRule"/>
</dbReference>
<gene>
    <name evidence="14 16" type="primary">ribB</name>
    <name evidence="16" type="ORF">EC580_08885</name>
</gene>
<dbReference type="SUPFAM" id="SSF142695">
    <property type="entry name" value="RibA-like"/>
    <property type="match status" value="1"/>
</dbReference>
<keyword evidence="12 14" id="KW-0464">Manganese</keyword>
<proteinExistence type="inferred from homology"/>
<sequence length="378" mass="40412">MKEVTISPTAEIIAEIAAGRMVILMDDEGRENEGDLIMAAEFVTPAAINFMVRHARGLVCLPLTPERCRQLHLPQMVGHNRASLGTAFTVSIEAAQGVTTGISAADRAATVQAAIADDAGPDDIVMPGHIFPLMAEPGGVLVRAGHTEAAVDLAHLAGCKPAAVICEILNEDGEMARLPDLLPYAARHGLKIGTIADLISYRLERERIVVREASGPWSTPYGPFQLYAYRDWVANETHFALVHGDPEGAGEAPVLVRVQVQKALTDLFSGTDAPNALAMERIAAAGRGVLIYLRHNENDAELLGQIRALPVKPLGPGQAGDSGRVLRTFGIGAQILTDLGVRKALVLSDSHFQYRGIGGFGLEIVGQRPFHDNPEDLQ</sequence>
<dbReference type="AlphaFoldDB" id="A0A3M8QXC1"/>
<evidence type="ECO:0000256" key="4">
    <source>
        <dbReference type="ARBA" id="ARBA00004904"/>
    </source>
</evidence>
<feature type="binding site" evidence="14">
    <location>
        <begin position="143"/>
        <end position="147"/>
    </location>
    <ligand>
        <name>D-ribulose 5-phosphate</name>
        <dbReference type="ChEBI" id="CHEBI:58121"/>
    </ligand>
</feature>
<dbReference type="SUPFAM" id="SSF55821">
    <property type="entry name" value="YrdC/RibB"/>
    <property type="match status" value="1"/>
</dbReference>
<comment type="catalytic activity">
    <reaction evidence="1 14">
        <text>D-ribulose 5-phosphate = (2S)-2-hydroxy-3-oxobutyl phosphate + formate + H(+)</text>
        <dbReference type="Rhea" id="RHEA:18457"/>
        <dbReference type="ChEBI" id="CHEBI:15378"/>
        <dbReference type="ChEBI" id="CHEBI:15740"/>
        <dbReference type="ChEBI" id="CHEBI:58121"/>
        <dbReference type="ChEBI" id="CHEBI:58830"/>
        <dbReference type="EC" id="4.1.99.12"/>
    </reaction>
</comment>
<feature type="binding site" evidence="14">
    <location>
        <position position="31"/>
    </location>
    <ligand>
        <name>Mg(2+)</name>
        <dbReference type="ChEBI" id="CHEBI:18420"/>
        <label>2</label>
    </ligand>
</feature>
<dbReference type="Gene3D" id="3.90.870.10">
    <property type="entry name" value="DHBP synthase"/>
    <property type="match status" value="1"/>
</dbReference>
<evidence type="ECO:0000256" key="1">
    <source>
        <dbReference type="ARBA" id="ARBA00000141"/>
    </source>
</evidence>
<feature type="binding site" evidence="14">
    <location>
        <position position="146"/>
    </location>
    <ligand>
        <name>Mg(2+)</name>
        <dbReference type="ChEBI" id="CHEBI:18420"/>
        <label>2</label>
    </ligand>
</feature>
<evidence type="ECO:0000256" key="10">
    <source>
        <dbReference type="ARBA" id="ARBA00022723"/>
    </source>
</evidence>
<dbReference type="EMBL" id="RIZI01000172">
    <property type="protein sequence ID" value="RNF60929.1"/>
    <property type="molecule type" value="Genomic_DNA"/>
</dbReference>
<dbReference type="GO" id="GO:0009231">
    <property type="term" value="P:riboflavin biosynthetic process"/>
    <property type="evidence" value="ECO:0007669"/>
    <property type="project" value="UniProtKB-UniRule"/>
</dbReference>
<keyword evidence="13 14" id="KW-0456">Lyase</keyword>
<dbReference type="InterPro" id="IPR017945">
    <property type="entry name" value="DHBP_synth_RibB-like_a/b_dom"/>
</dbReference>
<evidence type="ECO:0000256" key="14">
    <source>
        <dbReference type="HAMAP-Rule" id="MF_00180"/>
    </source>
</evidence>
<comment type="pathway">
    <text evidence="4 14">Cofactor biosynthesis; riboflavin biosynthesis; 2-hydroxy-3-oxobutyl phosphate from D-ribulose 5-phosphate: step 1/1.</text>
</comment>
<evidence type="ECO:0000256" key="8">
    <source>
        <dbReference type="ARBA" id="ARBA00018836"/>
    </source>
</evidence>
<organism evidence="16">
    <name type="scientific">Acidithiobacillus sulfuriphilus</name>
    <dbReference type="NCBI Taxonomy" id="1867749"/>
    <lineage>
        <taxon>Bacteria</taxon>
        <taxon>Pseudomonadati</taxon>
        <taxon>Pseudomonadota</taxon>
        <taxon>Acidithiobacillia</taxon>
        <taxon>Acidithiobacillales</taxon>
        <taxon>Acidithiobacillaceae</taxon>
        <taxon>Acidithiobacillus</taxon>
    </lineage>
</organism>
<evidence type="ECO:0000256" key="7">
    <source>
        <dbReference type="ARBA" id="ARBA00012153"/>
    </source>
</evidence>
<dbReference type="RefSeq" id="WP_123104221.1">
    <property type="nucleotide sequence ID" value="NZ_CP127527.1"/>
</dbReference>
<dbReference type="GO" id="GO:0005829">
    <property type="term" value="C:cytosol"/>
    <property type="evidence" value="ECO:0007669"/>
    <property type="project" value="TreeGrafter"/>
</dbReference>
<evidence type="ECO:0000256" key="9">
    <source>
        <dbReference type="ARBA" id="ARBA00022619"/>
    </source>
</evidence>